<sequence length="677" mass="77027">MGKIKIKGVVASILIFSFLLCQGTYAKAAESADINSAIVPSSLRMQDDFYSSVNREWLNTAKIDIGKTSNSTFMETSKVLTEQKKQIINDLLANEKNYAENSDEKKIINLYKNTLNIDARNKQGIEPIKEMLEELRNIKTIDDLSVFTPESKVESPLIEFSCSVDLKDATKNALYIEPTPLSLGNSDEYVKPTENSARIKSLAENYYNTVLTLSGYTKEQAKIKVDNLFKFESTIASSIKGKEETSKNNNSIDEQYNVYTLDQLDSLAPNLRIKTIMKNFKVDNANKIILTQPKWFQALNDVYKQENLQMIKDYIEIKNIARASQYLGEDFEKAATDFRNALLGSQGDISRDEKAINMVNSALGEPFGKIYIKKYFSDKVKENVKDMTNEIIETYKKRINNLDWMGSNTKEKAIEKLDKLNVQIGYPEKWEDYSGLEIRSYENGGSLWENIQNLGKFAYENSISKLNQSVDKSKFACTPQTINAFYNPSANTITVPAGILQGEFYDANSSKEKNLGAIGAIIGHEISHAFDNTGAKFDADGNLNNWWSADDYKKFEEKTNKVRQFYNTVKVDDGKNVNGDLTVGENIADIGGVACTLDILKKMPNPDYKAFFESNSTIWREIGTKEYEDYKLQYDVHSPNKVRNNIVLAQFDEFYKTYGIKENDKMYIKPEDRIQIW</sequence>
<evidence type="ECO:0000256" key="8">
    <source>
        <dbReference type="SAM" id="SignalP"/>
    </source>
</evidence>
<dbReference type="PANTHER" id="PTHR11733:SF167">
    <property type="entry name" value="FI17812P1-RELATED"/>
    <property type="match status" value="1"/>
</dbReference>
<dbReference type="Gene3D" id="3.40.390.10">
    <property type="entry name" value="Collagenase (Catalytic Domain)"/>
    <property type="match status" value="1"/>
</dbReference>
<dbReference type="GO" id="GO:0005886">
    <property type="term" value="C:plasma membrane"/>
    <property type="evidence" value="ECO:0007669"/>
    <property type="project" value="TreeGrafter"/>
</dbReference>
<dbReference type="Pfam" id="PF05649">
    <property type="entry name" value="Peptidase_M13_N"/>
    <property type="match status" value="1"/>
</dbReference>
<dbReference type="SUPFAM" id="SSF55486">
    <property type="entry name" value="Metalloproteases ('zincins'), catalytic domain"/>
    <property type="match status" value="1"/>
</dbReference>
<dbReference type="Proteomes" id="UP000190959">
    <property type="component" value="Unassembled WGS sequence"/>
</dbReference>
<evidence type="ECO:0000256" key="2">
    <source>
        <dbReference type="ARBA" id="ARBA00007357"/>
    </source>
</evidence>
<dbReference type="PRINTS" id="PR00786">
    <property type="entry name" value="NEPRILYSIN"/>
</dbReference>
<comment type="cofactor">
    <cofactor evidence="1">
        <name>Zn(2+)</name>
        <dbReference type="ChEBI" id="CHEBI:29105"/>
    </cofactor>
</comment>
<dbReference type="RefSeq" id="WP_078114731.1">
    <property type="nucleotide sequence ID" value="NZ_CP144906.1"/>
</dbReference>
<name>A0A1S9ND97_CLOBE</name>
<evidence type="ECO:0000256" key="6">
    <source>
        <dbReference type="ARBA" id="ARBA00022833"/>
    </source>
</evidence>
<evidence type="ECO:0000313" key="12">
    <source>
        <dbReference type="Proteomes" id="UP000190959"/>
    </source>
</evidence>
<protein>
    <submittedName>
        <fullName evidence="11">Endothelin-converting protein</fullName>
    </submittedName>
</protein>
<keyword evidence="5" id="KW-0378">Hydrolase</keyword>
<evidence type="ECO:0000256" key="4">
    <source>
        <dbReference type="ARBA" id="ARBA00022723"/>
    </source>
</evidence>
<dbReference type="CDD" id="cd08662">
    <property type="entry name" value="M13"/>
    <property type="match status" value="1"/>
</dbReference>
<accession>A0A1S9ND97</accession>
<keyword evidence="3" id="KW-0645">Protease</keyword>
<dbReference type="PROSITE" id="PS51885">
    <property type="entry name" value="NEPRILYSIN"/>
    <property type="match status" value="1"/>
</dbReference>
<dbReference type="Gene3D" id="1.10.1380.10">
    <property type="entry name" value="Neutral endopeptidase , domain2"/>
    <property type="match status" value="1"/>
</dbReference>
<evidence type="ECO:0000256" key="5">
    <source>
        <dbReference type="ARBA" id="ARBA00022801"/>
    </source>
</evidence>
<keyword evidence="8" id="KW-0732">Signal</keyword>
<evidence type="ECO:0000313" key="11">
    <source>
        <dbReference type="EMBL" id="OOP75456.1"/>
    </source>
</evidence>
<evidence type="ECO:0000259" key="9">
    <source>
        <dbReference type="Pfam" id="PF01431"/>
    </source>
</evidence>
<dbReference type="InterPro" id="IPR042089">
    <property type="entry name" value="Peptidase_M13_dom_2"/>
</dbReference>
<dbReference type="GO" id="GO:0046872">
    <property type="term" value="F:metal ion binding"/>
    <property type="evidence" value="ECO:0007669"/>
    <property type="project" value="UniProtKB-KW"/>
</dbReference>
<dbReference type="GO" id="GO:0004222">
    <property type="term" value="F:metalloendopeptidase activity"/>
    <property type="evidence" value="ECO:0007669"/>
    <property type="project" value="InterPro"/>
</dbReference>
<evidence type="ECO:0000259" key="10">
    <source>
        <dbReference type="Pfam" id="PF05649"/>
    </source>
</evidence>
<keyword evidence="7" id="KW-0482">Metalloprotease</keyword>
<feature type="chain" id="PRO_5030034143" evidence="8">
    <location>
        <begin position="29"/>
        <end position="677"/>
    </location>
</feature>
<evidence type="ECO:0000256" key="7">
    <source>
        <dbReference type="ARBA" id="ARBA00023049"/>
    </source>
</evidence>
<dbReference type="AlphaFoldDB" id="A0A1S9ND97"/>
<keyword evidence="6" id="KW-0862">Zinc</keyword>
<evidence type="ECO:0000256" key="1">
    <source>
        <dbReference type="ARBA" id="ARBA00001947"/>
    </source>
</evidence>
<dbReference type="EMBL" id="MWMH01000001">
    <property type="protein sequence ID" value="OOP75456.1"/>
    <property type="molecule type" value="Genomic_DNA"/>
</dbReference>
<proteinExistence type="inferred from homology"/>
<feature type="domain" description="Peptidase M13 C-terminal" evidence="9">
    <location>
        <begin position="483"/>
        <end position="674"/>
    </location>
</feature>
<keyword evidence="4" id="KW-0479">Metal-binding</keyword>
<reference evidence="11 12" key="1">
    <citation type="submission" date="2017-02" db="EMBL/GenBank/DDBJ databases">
        <title>Genome sequence of Clostridium beijerinckii Br21.</title>
        <authorList>
            <person name="Fonseca B.C."/>
            <person name="Guazzaroni M.E."/>
            <person name="Riano-Pachon D.M."/>
            <person name="Reginatto V."/>
        </authorList>
    </citation>
    <scope>NUCLEOTIDE SEQUENCE [LARGE SCALE GENOMIC DNA]</scope>
    <source>
        <strain evidence="11 12">Br21</strain>
    </source>
</reference>
<dbReference type="PANTHER" id="PTHR11733">
    <property type="entry name" value="ZINC METALLOPROTEASE FAMILY M13 NEPRILYSIN-RELATED"/>
    <property type="match status" value="1"/>
</dbReference>
<feature type="signal peptide" evidence="8">
    <location>
        <begin position="1"/>
        <end position="28"/>
    </location>
</feature>
<feature type="domain" description="Peptidase M13 N-terminal" evidence="10">
    <location>
        <begin position="46"/>
        <end position="427"/>
    </location>
</feature>
<dbReference type="GO" id="GO:0016485">
    <property type="term" value="P:protein processing"/>
    <property type="evidence" value="ECO:0007669"/>
    <property type="project" value="TreeGrafter"/>
</dbReference>
<comment type="similarity">
    <text evidence="2">Belongs to the peptidase M13 family.</text>
</comment>
<dbReference type="InterPro" id="IPR000718">
    <property type="entry name" value="Peptidase_M13"/>
</dbReference>
<organism evidence="11 12">
    <name type="scientific">Clostridium beijerinckii</name>
    <name type="common">Clostridium MP</name>
    <dbReference type="NCBI Taxonomy" id="1520"/>
    <lineage>
        <taxon>Bacteria</taxon>
        <taxon>Bacillati</taxon>
        <taxon>Bacillota</taxon>
        <taxon>Clostridia</taxon>
        <taxon>Eubacteriales</taxon>
        <taxon>Clostridiaceae</taxon>
        <taxon>Clostridium</taxon>
    </lineage>
</organism>
<dbReference type="Pfam" id="PF01431">
    <property type="entry name" value="Peptidase_M13"/>
    <property type="match status" value="1"/>
</dbReference>
<evidence type="ECO:0000256" key="3">
    <source>
        <dbReference type="ARBA" id="ARBA00022670"/>
    </source>
</evidence>
<dbReference type="InterPro" id="IPR024079">
    <property type="entry name" value="MetalloPept_cat_dom_sf"/>
</dbReference>
<dbReference type="InterPro" id="IPR018497">
    <property type="entry name" value="Peptidase_M13_C"/>
</dbReference>
<dbReference type="InterPro" id="IPR008753">
    <property type="entry name" value="Peptidase_M13_N"/>
</dbReference>
<comment type="caution">
    <text evidence="11">The sequence shown here is derived from an EMBL/GenBank/DDBJ whole genome shotgun (WGS) entry which is preliminary data.</text>
</comment>
<gene>
    <name evidence="11" type="ORF">CBEIBR21_04605</name>
</gene>